<proteinExistence type="predicted"/>
<name>A0A0F9P182_9ZZZZ</name>
<dbReference type="InterPro" id="IPR011545">
    <property type="entry name" value="DEAD/DEAH_box_helicase_dom"/>
</dbReference>
<protein>
    <recommendedName>
        <fullName evidence="9">DEAD/DEAH box helicase</fullName>
    </recommendedName>
</protein>
<reference evidence="8" key="1">
    <citation type="journal article" date="2015" name="Nature">
        <title>Complex archaea that bridge the gap between prokaryotes and eukaryotes.</title>
        <authorList>
            <person name="Spang A."/>
            <person name="Saw J.H."/>
            <person name="Jorgensen S.L."/>
            <person name="Zaremba-Niedzwiedzka K."/>
            <person name="Martijn J."/>
            <person name="Lind A.E."/>
            <person name="van Eijk R."/>
            <person name="Schleper C."/>
            <person name="Guy L."/>
            <person name="Ettema T.J."/>
        </authorList>
    </citation>
    <scope>NUCLEOTIDE SEQUENCE</scope>
</reference>
<dbReference type="SUPFAM" id="SSF52540">
    <property type="entry name" value="P-loop containing nucleoside triphosphate hydrolases"/>
    <property type="match status" value="1"/>
</dbReference>
<dbReference type="PROSITE" id="PS00039">
    <property type="entry name" value="DEAD_ATP_HELICASE"/>
    <property type="match status" value="1"/>
</dbReference>
<dbReference type="CDD" id="cd18787">
    <property type="entry name" value="SF2_C_DEAD"/>
    <property type="match status" value="1"/>
</dbReference>
<dbReference type="SMART" id="SM00490">
    <property type="entry name" value="HELICc"/>
    <property type="match status" value="1"/>
</dbReference>
<dbReference type="PROSITE" id="PS51194">
    <property type="entry name" value="HELICASE_CTER"/>
    <property type="match status" value="1"/>
</dbReference>
<dbReference type="SMART" id="SM00487">
    <property type="entry name" value="DEXDc"/>
    <property type="match status" value="1"/>
</dbReference>
<feature type="domain" description="Helicase ATP-binding" evidence="5">
    <location>
        <begin position="32"/>
        <end position="206"/>
    </location>
</feature>
<dbReference type="InterPro" id="IPR027417">
    <property type="entry name" value="P-loop_NTPase"/>
</dbReference>
<feature type="non-terminal residue" evidence="8">
    <location>
        <position position="391"/>
    </location>
</feature>
<evidence type="ECO:0000256" key="3">
    <source>
        <dbReference type="ARBA" id="ARBA00022806"/>
    </source>
</evidence>
<dbReference type="CDD" id="cd00268">
    <property type="entry name" value="DEADc"/>
    <property type="match status" value="1"/>
</dbReference>
<evidence type="ECO:0008006" key="9">
    <source>
        <dbReference type="Google" id="ProtNLM"/>
    </source>
</evidence>
<evidence type="ECO:0000259" key="7">
    <source>
        <dbReference type="PROSITE" id="PS51195"/>
    </source>
</evidence>
<feature type="domain" description="Helicase C-terminal" evidence="6">
    <location>
        <begin position="217"/>
        <end position="381"/>
    </location>
</feature>
<dbReference type="GO" id="GO:0016787">
    <property type="term" value="F:hydrolase activity"/>
    <property type="evidence" value="ECO:0007669"/>
    <property type="project" value="UniProtKB-KW"/>
</dbReference>
<evidence type="ECO:0000256" key="2">
    <source>
        <dbReference type="ARBA" id="ARBA00022801"/>
    </source>
</evidence>
<dbReference type="InterPro" id="IPR000629">
    <property type="entry name" value="RNA-helicase_DEAD-box_CS"/>
</dbReference>
<evidence type="ECO:0000256" key="4">
    <source>
        <dbReference type="ARBA" id="ARBA00022840"/>
    </source>
</evidence>
<evidence type="ECO:0000259" key="5">
    <source>
        <dbReference type="PROSITE" id="PS51192"/>
    </source>
</evidence>
<dbReference type="InterPro" id="IPR050079">
    <property type="entry name" value="DEAD_box_RNA_helicase"/>
</dbReference>
<gene>
    <name evidence="8" type="ORF">LCGC14_0958600</name>
</gene>
<dbReference type="PANTHER" id="PTHR47959:SF10">
    <property type="entry name" value="ATP-DEPENDENT RNA HELICASE RHLB"/>
    <property type="match status" value="1"/>
</dbReference>
<accession>A0A0F9P182</accession>
<sequence length="391" mass="43965">MNFNELKLESRLLHGIADRGYREMTAVQEQTLAKTLQGLDVAVQSQTGTGKTAAFLVTLFERMLFDRALKGKIALIIVPTRELAVQIEKEAKLLNFHLGFVIGSFYGGVGYDRQLSLLRKGLDIVIGTPGRLLDLSTKGYLNLRNTGILVIDEADRMFDMGFLPDIKKLLQKMPPRQARQNMLFSATLNRVSRKIAIEHMNHPIFLEVTPEQLTVDTIFQELYYVKSHIKMNLMLGILKAQAPHNALIFTNMRYVAFRVAKKLQRNGFRSQHLTGDLPQSRRLKIIEEFMAGKFALLVATDVAARGLHIDNLDMVINYDLPLDRENYVHRIGRTARAGNSGKAISLASEGTADHLEAIESFIGMKIPVQTADIDLFATDMSLGFSPRNKPR</sequence>
<dbReference type="PANTHER" id="PTHR47959">
    <property type="entry name" value="ATP-DEPENDENT RNA HELICASE RHLE-RELATED"/>
    <property type="match status" value="1"/>
</dbReference>
<dbReference type="Pfam" id="PF00270">
    <property type="entry name" value="DEAD"/>
    <property type="match status" value="1"/>
</dbReference>
<comment type="caution">
    <text evidence="8">The sequence shown here is derived from an EMBL/GenBank/DDBJ whole genome shotgun (WGS) entry which is preliminary data.</text>
</comment>
<dbReference type="GO" id="GO:0003724">
    <property type="term" value="F:RNA helicase activity"/>
    <property type="evidence" value="ECO:0007669"/>
    <property type="project" value="InterPro"/>
</dbReference>
<dbReference type="GO" id="GO:0005829">
    <property type="term" value="C:cytosol"/>
    <property type="evidence" value="ECO:0007669"/>
    <property type="project" value="TreeGrafter"/>
</dbReference>
<evidence type="ECO:0000259" key="6">
    <source>
        <dbReference type="PROSITE" id="PS51194"/>
    </source>
</evidence>
<dbReference type="InterPro" id="IPR014014">
    <property type="entry name" value="RNA_helicase_DEAD_Q_motif"/>
</dbReference>
<dbReference type="PROSITE" id="PS51195">
    <property type="entry name" value="Q_MOTIF"/>
    <property type="match status" value="1"/>
</dbReference>
<keyword evidence="4" id="KW-0067">ATP-binding</keyword>
<dbReference type="GO" id="GO:0005524">
    <property type="term" value="F:ATP binding"/>
    <property type="evidence" value="ECO:0007669"/>
    <property type="project" value="UniProtKB-KW"/>
</dbReference>
<dbReference type="InterPro" id="IPR044742">
    <property type="entry name" value="DEAD/DEAH_RhlB"/>
</dbReference>
<organism evidence="8">
    <name type="scientific">marine sediment metagenome</name>
    <dbReference type="NCBI Taxonomy" id="412755"/>
    <lineage>
        <taxon>unclassified sequences</taxon>
        <taxon>metagenomes</taxon>
        <taxon>ecological metagenomes</taxon>
    </lineage>
</organism>
<evidence type="ECO:0000256" key="1">
    <source>
        <dbReference type="ARBA" id="ARBA00022741"/>
    </source>
</evidence>
<feature type="domain" description="DEAD-box RNA helicase Q" evidence="7">
    <location>
        <begin position="1"/>
        <end position="29"/>
    </location>
</feature>
<dbReference type="PROSITE" id="PS51192">
    <property type="entry name" value="HELICASE_ATP_BIND_1"/>
    <property type="match status" value="1"/>
</dbReference>
<keyword evidence="1" id="KW-0547">Nucleotide-binding</keyword>
<dbReference type="Gene3D" id="3.40.50.300">
    <property type="entry name" value="P-loop containing nucleotide triphosphate hydrolases"/>
    <property type="match status" value="2"/>
</dbReference>
<dbReference type="InterPro" id="IPR014001">
    <property type="entry name" value="Helicase_ATP-bd"/>
</dbReference>
<keyword evidence="3" id="KW-0347">Helicase</keyword>
<dbReference type="Pfam" id="PF00271">
    <property type="entry name" value="Helicase_C"/>
    <property type="match status" value="1"/>
</dbReference>
<dbReference type="EMBL" id="LAZR01003453">
    <property type="protein sequence ID" value="KKN18162.1"/>
    <property type="molecule type" value="Genomic_DNA"/>
</dbReference>
<dbReference type="GO" id="GO:0003676">
    <property type="term" value="F:nucleic acid binding"/>
    <property type="evidence" value="ECO:0007669"/>
    <property type="project" value="InterPro"/>
</dbReference>
<dbReference type="AlphaFoldDB" id="A0A0F9P182"/>
<keyword evidence="2" id="KW-0378">Hydrolase</keyword>
<dbReference type="InterPro" id="IPR001650">
    <property type="entry name" value="Helicase_C-like"/>
</dbReference>
<evidence type="ECO:0000313" key="8">
    <source>
        <dbReference type="EMBL" id="KKN18162.1"/>
    </source>
</evidence>